<evidence type="ECO:0000313" key="5">
    <source>
        <dbReference type="Proteomes" id="UP000011688"/>
    </source>
</evidence>
<dbReference type="Proteomes" id="UP000011688">
    <property type="component" value="Unassembled WGS sequence"/>
</dbReference>
<dbReference type="InterPro" id="IPR036291">
    <property type="entry name" value="NAD(P)-bd_dom_sf"/>
</dbReference>
<keyword evidence="1" id="KW-0472">Membrane</keyword>
<proteinExistence type="predicted"/>
<feature type="domain" description="RCK C-terminal" evidence="3">
    <location>
        <begin position="260"/>
        <end position="343"/>
    </location>
</feature>
<protein>
    <submittedName>
        <fullName evidence="4">TrkA-N domain protein</fullName>
    </submittedName>
</protein>
<dbReference type="PROSITE" id="PS51202">
    <property type="entry name" value="RCK_C"/>
    <property type="match status" value="2"/>
</dbReference>
<evidence type="ECO:0000259" key="3">
    <source>
        <dbReference type="PROSITE" id="PS51202"/>
    </source>
</evidence>
<dbReference type="PANTHER" id="PTHR43833:SF9">
    <property type="entry name" value="POTASSIUM CHANNEL PROTEIN YUGO-RELATED"/>
    <property type="match status" value="1"/>
</dbReference>
<feature type="domain" description="RCK N-terminal" evidence="2">
    <location>
        <begin position="121"/>
        <end position="238"/>
    </location>
</feature>
<dbReference type="AlphaFoldDB" id="L9X0W3"/>
<dbReference type="eggNOG" id="arCOG01960">
    <property type="taxonomic scope" value="Archaea"/>
</dbReference>
<feature type="transmembrane region" description="Helical" evidence="1">
    <location>
        <begin position="20"/>
        <end position="39"/>
    </location>
</feature>
<evidence type="ECO:0000256" key="1">
    <source>
        <dbReference type="SAM" id="Phobius"/>
    </source>
</evidence>
<dbReference type="SUPFAM" id="SSF81324">
    <property type="entry name" value="Voltage-gated potassium channels"/>
    <property type="match status" value="1"/>
</dbReference>
<dbReference type="OrthoDB" id="43518at2157"/>
<dbReference type="PATRIC" id="fig|1227497.3.peg.3263"/>
<dbReference type="Gene3D" id="3.30.70.1450">
    <property type="entry name" value="Regulator of K+ conductance, C-terminal domain"/>
    <property type="match status" value="2"/>
</dbReference>
<dbReference type="PANTHER" id="PTHR43833">
    <property type="entry name" value="POTASSIUM CHANNEL PROTEIN 2-RELATED-RELATED"/>
    <property type="match status" value="1"/>
</dbReference>
<dbReference type="Pfam" id="PF02254">
    <property type="entry name" value="TrkA_N"/>
    <property type="match status" value="2"/>
</dbReference>
<sequence>MEFRKPSPFQWIGRNRRLVIFLLSFVVVVAVQTLLYRWGMAELEGRPRSLQDSLNVIVQSLTSTGYGQDAPWTSIGMQALMVVAQFTGIAYIAVAVPQFVVPWAREELTETRVPDAVESAEDHAVIWGYTSLCESLVDDLEAREEQYVIVEDDEQRAETLFEEGRNVVHGTIEDEETLEAVNIENAVAVVVGAKQQENVIGTLLSLAETNPDLEIICLIDDPEQSRYLRFAGATTVISPKHRLGKSLADKAQNVVSTALEDIEDFDVDLEIAEFPVTDDSPLYGQRLDSLDPLERTGATLVGVWLRGEFVTDPSSEAVADESTVLVVAGTEGQLERIEPITRSGGRSATAGPVIIAGHGFVGTTAEGILRKADQQTTVIDTEPGEGVDVVGDATETTTFDEAGIDGAETVILALPDDDDATLATLVAREADDDVEIVVAANDAESASDLYRAGADYVLALPKVAGRMTTLGLYDEDVMTLREQIQLTRTRAPELAGQHPDTDEARERTDSTIVAIKRNGEIVTAFDDDFGLETDDEVLVAGTDRGVSNFKTEFGDGED</sequence>
<dbReference type="Pfam" id="PF02080">
    <property type="entry name" value="TrkA_C"/>
    <property type="match status" value="1"/>
</dbReference>
<gene>
    <name evidence="4" type="ORF">C491_16132</name>
</gene>
<dbReference type="SUPFAM" id="SSF51735">
    <property type="entry name" value="NAD(P)-binding Rossmann-fold domains"/>
    <property type="match status" value="2"/>
</dbReference>
<keyword evidence="5" id="KW-1185">Reference proteome</keyword>
<comment type="caution">
    <text evidence="4">The sequence shown here is derived from an EMBL/GenBank/DDBJ whole genome shotgun (WGS) entry which is preliminary data.</text>
</comment>
<dbReference type="Gene3D" id="1.10.287.70">
    <property type="match status" value="1"/>
</dbReference>
<dbReference type="GO" id="GO:0008324">
    <property type="term" value="F:monoatomic cation transmembrane transporter activity"/>
    <property type="evidence" value="ECO:0007669"/>
    <property type="project" value="InterPro"/>
</dbReference>
<dbReference type="InterPro" id="IPR003148">
    <property type="entry name" value="RCK_N"/>
</dbReference>
<evidence type="ECO:0000259" key="2">
    <source>
        <dbReference type="PROSITE" id="PS51201"/>
    </source>
</evidence>
<dbReference type="InterPro" id="IPR006037">
    <property type="entry name" value="RCK_C"/>
</dbReference>
<feature type="domain" description="RCK C-terminal" evidence="3">
    <location>
        <begin position="475"/>
        <end position="555"/>
    </location>
</feature>
<name>L9X0W3_9EURY</name>
<dbReference type="InterPro" id="IPR050721">
    <property type="entry name" value="Trk_Ktr_HKT_K-transport"/>
</dbReference>
<evidence type="ECO:0000313" key="4">
    <source>
        <dbReference type="EMBL" id="ELY55262.1"/>
    </source>
</evidence>
<dbReference type="EMBL" id="AOIB01000031">
    <property type="protein sequence ID" value="ELY55262.1"/>
    <property type="molecule type" value="Genomic_DNA"/>
</dbReference>
<dbReference type="InterPro" id="IPR036721">
    <property type="entry name" value="RCK_C_sf"/>
</dbReference>
<dbReference type="STRING" id="1227497.C491_16132"/>
<dbReference type="RefSeq" id="WP_005558039.1">
    <property type="nucleotide sequence ID" value="NZ_AOIB01000031.1"/>
</dbReference>
<keyword evidence="1" id="KW-1133">Transmembrane helix</keyword>
<dbReference type="PROSITE" id="PS51201">
    <property type="entry name" value="RCK_N"/>
    <property type="match status" value="1"/>
</dbReference>
<reference evidence="4 5" key="1">
    <citation type="journal article" date="2014" name="PLoS Genet.">
        <title>Phylogenetically driven sequencing of extremely halophilic archaea reveals strategies for static and dynamic osmo-response.</title>
        <authorList>
            <person name="Becker E.A."/>
            <person name="Seitzer P.M."/>
            <person name="Tritt A."/>
            <person name="Larsen D."/>
            <person name="Krusor M."/>
            <person name="Yao A.I."/>
            <person name="Wu D."/>
            <person name="Madern D."/>
            <person name="Eisen J.A."/>
            <person name="Darling A.E."/>
            <person name="Facciotti M.T."/>
        </authorList>
    </citation>
    <scope>NUCLEOTIDE SEQUENCE [LARGE SCALE GENOMIC DNA]</scope>
    <source>
        <strain evidence="4 5">DSM 10524</strain>
    </source>
</reference>
<dbReference type="Gene3D" id="3.40.50.720">
    <property type="entry name" value="NAD(P)-binding Rossmann-like Domain"/>
    <property type="match status" value="2"/>
</dbReference>
<accession>L9X0W3</accession>
<keyword evidence="1" id="KW-0812">Transmembrane</keyword>
<dbReference type="GO" id="GO:0006813">
    <property type="term" value="P:potassium ion transport"/>
    <property type="evidence" value="ECO:0007669"/>
    <property type="project" value="InterPro"/>
</dbReference>
<organism evidence="4 5">
    <name type="scientific">Natronococcus amylolyticus DSM 10524</name>
    <dbReference type="NCBI Taxonomy" id="1227497"/>
    <lineage>
        <taxon>Archaea</taxon>
        <taxon>Methanobacteriati</taxon>
        <taxon>Methanobacteriota</taxon>
        <taxon>Stenosarchaea group</taxon>
        <taxon>Halobacteria</taxon>
        <taxon>Halobacteriales</taxon>
        <taxon>Natrialbaceae</taxon>
        <taxon>Natronococcus</taxon>
    </lineage>
</organism>
<dbReference type="SUPFAM" id="SSF116726">
    <property type="entry name" value="TrkA C-terminal domain-like"/>
    <property type="match status" value="2"/>
</dbReference>